<dbReference type="InterPro" id="IPR011057">
    <property type="entry name" value="Mss4-like_sf"/>
</dbReference>
<sequence>MSNAPDSPPLALAGSCLCGAIAYELRSSPKAVSHCHCRICQKAHGAAFATYGSVPVKDLVFTRGQEQLRCFASSPGITRCFCRRCGSSLSWHSEHYAEGAWISVALATLDSEFVVGGQRHVNRGVGMGWVDCGMG</sequence>
<dbReference type="InterPro" id="IPR006913">
    <property type="entry name" value="CENP-V/GFA"/>
</dbReference>
<dbReference type="EMBL" id="CP065668">
    <property type="protein sequence ID" value="QPS08783.1"/>
    <property type="molecule type" value="Genomic_DNA"/>
</dbReference>
<dbReference type="PROSITE" id="PS51891">
    <property type="entry name" value="CENP_V_GFA"/>
    <property type="match status" value="1"/>
</dbReference>
<accession>A0A7T2S4L9</accession>
<dbReference type="AlphaFoldDB" id="A0A7T2S4L9"/>
<dbReference type="PANTHER" id="PTHR33337">
    <property type="entry name" value="GFA DOMAIN-CONTAINING PROTEIN"/>
    <property type="match status" value="1"/>
</dbReference>
<evidence type="ECO:0000259" key="5">
    <source>
        <dbReference type="PROSITE" id="PS51891"/>
    </source>
</evidence>
<name>A0A7T2S4L9_DELAC</name>
<evidence type="ECO:0000313" key="6">
    <source>
        <dbReference type="EMBL" id="QPS08783.1"/>
    </source>
</evidence>
<keyword evidence="3" id="KW-0862">Zinc</keyword>
<evidence type="ECO:0000256" key="1">
    <source>
        <dbReference type="ARBA" id="ARBA00005495"/>
    </source>
</evidence>
<proteinExistence type="inferred from homology"/>
<organism evidence="6 7">
    <name type="scientific">Delftia acidovorans</name>
    <name type="common">Pseudomonas acidovorans</name>
    <name type="synonym">Comamonas acidovorans</name>
    <dbReference type="NCBI Taxonomy" id="80866"/>
    <lineage>
        <taxon>Bacteria</taxon>
        <taxon>Pseudomonadati</taxon>
        <taxon>Pseudomonadota</taxon>
        <taxon>Betaproteobacteria</taxon>
        <taxon>Burkholderiales</taxon>
        <taxon>Comamonadaceae</taxon>
        <taxon>Delftia</taxon>
    </lineage>
</organism>
<feature type="domain" description="CENP-V/GFA" evidence="5">
    <location>
        <begin position="12"/>
        <end position="121"/>
    </location>
</feature>
<evidence type="ECO:0000256" key="2">
    <source>
        <dbReference type="ARBA" id="ARBA00022723"/>
    </source>
</evidence>
<reference evidence="6 7" key="1">
    <citation type="submission" date="2020-12" db="EMBL/GenBank/DDBJ databases">
        <title>FDA dAtabase for Regulatory Grade micrObial Sequences (FDA-ARGOS): Supporting development and validation of Infectious Disease Dx tests.</title>
        <authorList>
            <person name="Sproer C."/>
            <person name="Gronow S."/>
            <person name="Severitt S."/>
            <person name="Schroder I."/>
            <person name="Tallon L."/>
            <person name="Sadzewicz L."/>
            <person name="Zhao X."/>
            <person name="Boylan J."/>
            <person name="Ott S."/>
            <person name="Bowen H."/>
            <person name="Vavikolanu K."/>
            <person name="Mehta A."/>
            <person name="Aluvathingal J."/>
            <person name="Nadendla S."/>
            <person name="Lowell S."/>
            <person name="Myers T."/>
            <person name="Yan Y."/>
            <person name="Sichtig H."/>
        </authorList>
    </citation>
    <scope>NUCLEOTIDE SEQUENCE [LARGE SCALE GENOMIC DNA]</scope>
    <source>
        <strain evidence="6 7">FDAARGOS_909</strain>
    </source>
</reference>
<dbReference type="Proteomes" id="UP000594778">
    <property type="component" value="Chromosome"/>
</dbReference>
<evidence type="ECO:0000256" key="4">
    <source>
        <dbReference type="ARBA" id="ARBA00023239"/>
    </source>
</evidence>
<dbReference type="GO" id="GO:0016846">
    <property type="term" value="F:carbon-sulfur lyase activity"/>
    <property type="evidence" value="ECO:0007669"/>
    <property type="project" value="InterPro"/>
</dbReference>
<dbReference type="GO" id="GO:0046872">
    <property type="term" value="F:metal ion binding"/>
    <property type="evidence" value="ECO:0007669"/>
    <property type="project" value="UniProtKB-KW"/>
</dbReference>
<evidence type="ECO:0000256" key="3">
    <source>
        <dbReference type="ARBA" id="ARBA00022833"/>
    </source>
</evidence>
<gene>
    <name evidence="6" type="ORF">I6G66_01605</name>
</gene>
<dbReference type="PANTHER" id="PTHR33337:SF40">
    <property type="entry name" value="CENP-V_GFA DOMAIN-CONTAINING PROTEIN-RELATED"/>
    <property type="match status" value="1"/>
</dbReference>
<evidence type="ECO:0000313" key="7">
    <source>
        <dbReference type="Proteomes" id="UP000594778"/>
    </source>
</evidence>
<comment type="similarity">
    <text evidence="1">Belongs to the Gfa family.</text>
</comment>
<dbReference type="Pfam" id="PF04828">
    <property type="entry name" value="GFA"/>
    <property type="match status" value="1"/>
</dbReference>
<keyword evidence="2" id="KW-0479">Metal-binding</keyword>
<protein>
    <submittedName>
        <fullName evidence="6">GFA family protein</fullName>
    </submittedName>
</protein>
<dbReference type="RefSeq" id="WP_197955973.1">
    <property type="nucleotide sequence ID" value="NZ_CP065668.1"/>
</dbReference>
<keyword evidence="4" id="KW-0456">Lyase</keyword>
<dbReference type="Gene3D" id="3.90.1590.10">
    <property type="entry name" value="glutathione-dependent formaldehyde- activating enzyme (gfa)"/>
    <property type="match status" value="1"/>
</dbReference>
<dbReference type="SUPFAM" id="SSF51316">
    <property type="entry name" value="Mss4-like"/>
    <property type="match status" value="1"/>
</dbReference>